<dbReference type="OrthoDB" id="310405at2759"/>
<feature type="region of interest" description="Disordered" evidence="1">
    <location>
        <begin position="193"/>
        <end position="221"/>
    </location>
</feature>
<dbReference type="HOGENOM" id="CLU_040383_0_0_1"/>
<feature type="compositionally biased region" description="Basic and acidic residues" evidence="1">
    <location>
        <begin position="1"/>
        <end position="19"/>
    </location>
</feature>
<dbReference type="PANTHER" id="PTHR38019:SF1">
    <property type="entry name" value="N-ACETYLTRANSFERASE DOMAIN-CONTAINING PROTEIN"/>
    <property type="match status" value="1"/>
</dbReference>
<dbReference type="AlphaFoldDB" id="L1JE63"/>
<dbReference type="PaxDb" id="55529-EKX46429"/>
<keyword evidence="4" id="KW-1185">Reference proteome</keyword>
<dbReference type="EMBL" id="JH992994">
    <property type="protein sequence ID" value="EKX46429.1"/>
    <property type="molecule type" value="Genomic_DNA"/>
</dbReference>
<proteinExistence type="predicted"/>
<name>L1JE63_GUITC</name>
<dbReference type="Proteomes" id="UP000011087">
    <property type="component" value="Unassembled WGS sequence"/>
</dbReference>
<dbReference type="EnsemblProtists" id="EKX46429">
    <property type="protein sequence ID" value="EKX46429"/>
    <property type="gene ID" value="GUITHDRAFT_107632"/>
</dbReference>
<organism evidence="2">
    <name type="scientific">Guillardia theta (strain CCMP2712)</name>
    <name type="common">Cryptophyte</name>
    <dbReference type="NCBI Taxonomy" id="905079"/>
    <lineage>
        <taxon>Eukaryota</taxon>
        <taxon>Cryptophyceae</taxon>
        <taxon>Pyrenomonadales</taxon>
        <taxon>Geminigeraceae</taxon>
        <taxon>Guillardia</taxon>
    </lineage>
</organism>
<evidence type="ECO:0000313" key="3">
    <source>
        <dbReference type="EnsemblProtists" id="EKX46429"/>
    </source>
</evidence>
<reference evidence="4" key="2">
    <citation type="submission" date="2012-11" db="EMBL/GenBank/DDBJ databases">
        <authorList>
            <person name="Kuo A."/>
            <person name="Curtis B.A."/>
            <person name="Tanifuji G."/>
            <person name="Burki F."/>
            <person name="Gruber A."/>
            <person name="Irimia M."/>
            <person name="Maruyama S."/>
            <person name="Arias M.C."/>
            <person name="Ball S.G."/>
            <person name="Gile G.H."/>
            <person name="Hirakawa Y."/>
            <person name="Hopkins J.F."/>
            <person name="Rensing S.A."/>
            <person name="Schmutz J."/>
            <person name="Symeonidi A."/>
            <person name="Elias M."/>
            <person name="Eveleigh R.J."/>
            <person name="Herman E.K."/>
            <person name="Klute M.J."/>
            <person name="Nakayama T."/>
            <person name="Obornik M."/>
            <person name="Reyes-Prieto A."/>
            <person name="Armbrust E.V."/>
            <person name="Aves S.J."/>
            <person name="Beiko R.G."/>
            <person name="Coutinho P."/>
            <person name="Dacks J.B."/>
            <person name="Durnford D.G."/>
            <person name="Fast N.M."/>
            <person name="Green B.R."/>
            <person name="Grisdale C."/>
            <person name="Hempe F."/>
            <person name="Henrissat B."/>
            <person name="Hoppner M.P."/>
            <person name="Ishida K.-I."/>
            <person name="Kim E."/>
            <person name="Koreny L."/>
            <person name="Kroth P.G."/>
            <person name="Liu Y."/>
            <person name="Malik S.-B."/>
            <person name="Maier U.G."/>
            <person name="McRose D."/>
            <person name="Mock T."/>
            <person name="Neilson J.A."/>
            <person name="Onodera N.T."/>
            <person name="Poole A.M."/>
            <person name="Pritham E.J."/>
            <person name="Richards T.A."/>
            <person name="Rocap G."/>
            <person name="Roy S.W."/>
            <person name="Sarai C."/>
            <person name="Schaack S."/>
            <person name="Shirato S."/>
            <person name="Slamovits C.H."/>
            <person name="Spencer D.F."/>
            <person name="Suzuki S."/>
            <person name="Worden A.Z."/>
            <person name="Zauner S."/>
            <person name="Barry K."/>
            <person name="Bell C."/>
            <person name="Bharti A.K."/>
            <person name="Crow J.A."/>
            <person name="Grimwood J."/>
            <person name="Kramer R."/>
            <person name="Lindquist E."/>
            <person name="Lucas S."/>
            <person name="Salamov A."/>
            <person name="McFadden G.I."/>
            <person name="Lane C.E."/>
            <person name="Keeling P.J."/>
            <person name="Gray M.W."/>
            <person name="Grigoriev I.V."/>
            <person name="Archibald J.M."/>
        </authorList>
    </citation>
    <scope>NUCLEOTIDE SEQUENCE</scope>
    <source>
        <strain evidence="4">CCMP2712</strain>
    </source>
</reference>
<dbReference type="OMA" id="EGWTNTL"/>
<feature type="region of interest" description="Disordered" evidence="1">
    <location>
        <begin position="1"/>
        <end position="20"/>
    </location>
</feature>
<evidence type="ECO:0000313" key="4">
    <source>
        <dbReference type="Proteomes" id="UP000011087"/>
    </source>
</evidence>
<dbReference type="RefSeq" id="XP_005833409.1">
    <property type="nucleotide sequence ID" value="XM_005833352.1"/>
</dbReference>
<reference evidence="3" key="3">
    <citation type="submission" date="2016-03" db="UniProtKB">
        <authorList>
            <consortium name="EnsemblProtists"/>
        </authorList>
    </citation>
    <scope>IDENTIFICATION</scope>
</reference>
<protein>
    <submittedName>
        <fullName evidence="2 3">Uncharacterized protein</fullName>
    </submittedName>
</protein>
<evidence type="ECO:0000313" key="2">
    <source>
        <dbReference type="EMBL" id="EKX46429.1"/>
    </source>
</evidence>
<reference evidence="2 4" key="1">
    <citation type="journal article" date="2012" name="Nature">
        <title>Algal genomes reveal evolutionary mosaicism and the fate of nucleomorphs.</title>
        <authorList>
            <consortium name="DOE Joint Genome Institute"/>
            <person name="Curtis B.A."/>
            <person name="Tanifuji G."/>
            <person name="Burki F."/>
            <person name="Gruber A."/>
            <person name="Irimia M."/>
            <person name="Maruyama S."/>
            <person name="Arias M.C."/>
            <person name="Ball S.G."/>
            <person name="Gile G.H."/>
            <person name="Hirakawa Y."/>
            <person name="Hopkins J.F."/>
            <person name="Kuo A."/>
            <person name="Rensing S.A."/>
            <person name="Schmutz J."/>
            <person name="Symeonidi A."/>
            <person name="Elias M."/>
            <person name="Eveleigh R.J."/>
            <person name="Herman E.K."/>
            <person name="Klute M.J."/>
            <person name="Nakayama T."/>
            <person name="Obornik M."/>
            <person name="Reyes-Prieto A."/>
            <person name="Armbrust E.V."/>
            <person name="Aves S.J."/>
            <person name="Beiko R.G."/>
            <person name="Coutinho P."/>
            <person name="Dacks J.B."/>
            <person name="Durnford D.G."/>
            <person name="Fast N.M."/>
            <person name="Green B.R."/>
            <person name="Grisdale C.J."/>
            <person name="Hempel F."/>
            <person name="Henrissat B."/>
            <person name="Hoppner M.P."/>
            <person name="Ishida K."/>
            <person name="Kim E."/>
            <person name="Koreny L."/>
            <person name="Kroth P.G."/>
            <person name="Liu Y."/>
            <person name="Malik S.B."/>
            <person name="Maier U.G."/>
            <person name="McRose D."/>
            <person name="Mock T."/>
            <person name="Neilson J.A."/>
            <person name="Onodera N.T."/>
            <person name="Poole A.M."/>
            <person name="Pritham E.J."/>
            <person name="Richards T.A."/>
            <person name="Rocap G."/>
            <person name="Roy S.W."/>
            <person name="Sarai C."/>
            <person name="Schaack S."/>
            <person name="Shirato S."/>
            <person name="Slamovits C.H."/>
            <person name="Spencer D.F."/>
            <person name="Suzuki S."/>
            <person name="Worden A.Z."/>
            <person name="Zauner S."/>
            <person name="Barry K."/>
            <person name="Bell C."/>
            <person name="Bharti A.K."/>
            <person name="Crow J.A."/>
            <person name="Grimwood J."/>
            <person name="Kramer R."/>
            <person name="Lindquist E."/>
            <person name="Lucas S."/>
            <person name="Salamov A."/>
            <person name="McFadden G.I."/>
            <person name="Lane C.E."/>
            <person name="Keeling P.J."/>
            <person name="Gray M.W."/>
            <person name="Grigoriev I.V."/>
            <person name="Archibald J.M."/>
        </authorList>
    </citation>
    <scope>NUCLEOTIDE SEQUENCE</scope>
    <source>
        <strain evidence="2 4">CCMP2712</strain>
    </source>
</reference>
<dbReference type="PANTHER" id="PTHR38019">
    <property type="entry name" value="KDA ANTIGEN P200, PUTATIVE-RELATED"/>
    <property type="match status" value="1"/>
</dbReference>
<dbReference type="GeneID" id="17303133"/>
<sequence>MPRELTVEDLEERREHREPVLLSPRSTEACRRQGYLTQELVFKDFDFFEERDLPDDIIEVRWQHYETRRKEKLRVVKEERQNLISVGWKPEKKDRSFMNFSHDESSTVDMTRSTAANKEQRILESIRIKRQQELEQLVAQELKAAKLMEETKKEEELQRQKEAAKLQEAKERQKIWDEAQRKKELAKVEAEKMQEEEQKEAAAREYQKEMARKEAEARQEEERKRLARERELAAIALREEQKQQLEAIFAHQEEILNKKKAEMEKRDQERKAMQEAKRIERILRAEEERQRSAHRISLALAQKKEALRQKRNALLSRQEKLREKKEAFEQEQRQSILLRQQKAEAKKAEIARTIQRMEDIENEKKMKTIQKEKSHSILSLKENLERLRRIEAFKRDEAEDRIRADDLRTQQLKRFRLNMLEQRKAFQRQNDMQRIEILKSIENMRSNPGKALANATMNSTA</sequence>
<dbReference type="KEGG" id="gtt:GUITHDRAFT_107632"/>
<accession>L1JE63</accession>
<evidence type="ECO:0000256" key="1">
    <source>
        <dbReference type="SAM" id="MobiDB-lite"/>
    </source>
</evidence>
<gene>
    <name evidence="2" type="ORF">GUITHDRAFT_107632</name>
</gene>